<feature type="chain" id="PRO_5043505806" evidence="1">
    <location>
        <begin position="22"/>
        <end position="130"/>
    </location>
</feature>
<evidence type="ECO:0000256" key="1">
    <source>
        <dbReference type="SAM" id="SignalP"/>
    </source>
</evidence>
<dbReference type="EMBL" id="CAKLBY020000226">
    <property type="protein sequence ID" value="CAK7937009.1"/>
    <property type="molecule type" value="Genomic_DNA"/>
</dbReference>
<evidence type="ECO:0000313" key="3">
    <source>
        <dbReference type="Proteomes" id="UP001162060"/>
    </source>
</evidence>
<evidence type="ECO:0000313" key="2">
    <source>
        <dbReference type="EMBL" id="CAK7937009.1"/>
    </source>
</evidence>
<comment type="caution">
    <text evidence="2">The sequence shown here is derived from an EMBL/GenBank/DDBJ whole genome shotgun (WGS) entry which is preliminary data.</text>
</comment>
<gene>
    <name evidence="2" type="ORF">PM001_LOCUS22159</name>
</gene>
<accession>A0AAV1UQC5</accession>
<organism evidence="2 3">
    <name type="scientific">Peronospora matthiolae</name>
    <dbReference type="NCBI Taxonomy" id="2874970"/>
    <lineage>
        <taxon>Eukaryota</taxon>
        <taxon>Sar</taxon>
        <taxon>Stramenopiles</taxon>
        <taxon>Oomycota</taxon>
        <taxon>Peronosporomycetes</taxon>
        <taxon>Peronosporales</taxon>
        <taxon>Peronosporaceae</taxon>
        <taxon>Peronospora</taxon>
    </lineage>
</organism>
<sequence>MRELCLVLASCGTLFVGRAKALVDGNEANVATTSRSPPHRSEIMPKQHRLLQPYGSAVDTTTSVAQRLLKSGGPVTENTKFELIRKEERVLDIAEVKIAADEIAKVLSVTGHPEACTGDKEDGKKKRVLG</sequence>
<protein>
    <submittedName>
        <fullName evidence="2">Uncharacterized protein</fullName>
    </submittedName>
</protein>
<name>A0AAV1UQC5_9STRA</name>
<keyword evidence="1" id="KW-0732">Signal</keyword>
<dbReference type="AlphaFoldDB" id="A0AAV1UQC5"/>
<reference evidence="2" key="1">
    <citation type="submission" date="2024-01" db="EMBL/GenBank/DDBJ databases">
        <authorList>
            <person name="Webb A."/>
        </authorList>
    </citation>
    <scope>NUCLEOTIDE SEQUENCE</scope>
    <source>
        <strain evidence="2">Pm1</strain>
    </source>
</reference>
<proteinExistence type="predicted"/>
<feature type="signal peptide" evidence="1">
    <location>
        <begin position="1"/>
        <end position="21"/>
    </location>
</feature>
<dbReference type="Proteomes" id="UP001162060">
    <property type="component" value="Unassembled WGS sequence"/>
</dbReference>